<keyword evidence="1" id="KW-0004">4Fe-4S</keyword>
<dbReference type="GO" id="GO:0035599">
    <property type="term" value="F:aspartic acid methylthiotransferase activity"/>
    <property type="evidence" value="ECO:0007669"/>
    <property type="project" value="TreeGrafter"/>
</dbReference>
<dbReference type="InterPro" id="IPR005840">
    <property type="entry name" value="Ribosomal_uS12_MeSTrfase_RimO"/>
</dbReference>
<evidence type="ECO:0000256" key="3">
    <source>
        <dbReference type="ARBA" id="ARBA00022691"/>
    </source>
</evidence>
<keyword evidence="4" id="KW-0479">Metal-binding</keyword>
<dbReference type="InterPro" id="IPR012340">
    <property type="entry name" value="NA-bd_OB-fold"/>
</dbReference>
<accession>A0A0F0CUR5</accession>
<feature type="domain" description="Radical SAM core" evidence="8">
    <location>
        <begin position="1"/>
        <end position="87"/>
    </location>
</feature>
<keyword evidence="3" id="KW-0949">S-adenosyl-L-methionine</keyword>
<dbReference type="GO" id="GO:0051539">
    <property type="term" value="F:4 iron, 4 sulfur cluster binding"/>
    <property type="evidence" value="ECO:0007669"/>
    <property type="project" value="UniProtKB-KW"/>
</dbReference>
<dbReference type="InterPro" id="IPR058240">
    <property type="entry name" value="rSAM_sf"/>
</dbReference>
<dbReference type="InterPro" id="IPR002792">
    <property type="entry name" value="TRAM_dom"/>
</dbReference>
<dbReference type="Pfam" id="PF18693">
    <property type="entry name" value="TRAM_2"/>
    <property type="match status" value="1"/>
</dbReference>
<dbReference type="PROSITE" id="PS51918">
    <property type="entry name" value="RADICAL_SAM"/>
    <property type="match status" value="1"/>
</dbReference>
<dbReference type="PANTHER" id="PTHR43837:SF1">
    <property type="entry name" value="RIBOSOMAL PROTEIN US12 METHYLTHIOTRANSFERASE RIMO"/>
    <property type="match status" value="1"/>
</dbReference>
<dbReference type="Gene3D" id="2.40.50.140">
    <property type="entry name" value="Nucleic acid-binding proteins"/>
    <property type="match status" value="1"/>
</dbReference>
<dbReference type="GO" id="GO:0046872">
    <property type="term" value="F:metal ion binding"/>
    <property type="evidence" value="ECO:0007669"/>
    <property type="project" value="UniProtKB-KW"/>
</dbReference>
<reference evidence="9 10" key="1">
    <citation type="submission" date="2015-02" db="EMBL/GenBank/DDBJ databases">
        <title>Single-cell genomics of uncultivated deep-branching MTB reveals a conserved set of magnetosome genes.</title>
        <authorList>
            <person name="Kolinko S."/>
            <person name="Richter M."/>
            <person name="Glockner F.O."/>
            <person name="Brachmann A."/>
            <person name="Schuler D."/>
        </authorList>
    </citation>
    <scope>NUCLEOTIDE SEQUENCE [LARGE SCALE GENOMIC DNA]</scope>
    <source>
        <strain evidence="9">SKK-01</strain>
    </source>
</reference>
<evidence type="ECO:0000256" key="2">
    <source>
        <dbReference type="ARBA" id="ARBA00022679"/>
    </source>
</evidence>
<dbReference type="PANTHER" id="PTHR43837">
    <property type="entry name" value="RIBOSOMAL PROTEIN S12 METHYLTHIOTRANSFERASE RIMO"/>
    <property type="match status" value="1"/>
</dbReference>
<evidence type="ECO:0000259" key="7">
    <source>
        <dbReference type="PROSITE" id="PS50926"/>
    </source>
</evidence>
<dbReference type="Gene3D" id="3.80.30.20">
    <property type="entry name" value="tm_1862 like domain"/>
    <property type="match status" value="1"/>
</dbReference>
<evidence type="ECO:0000256" key="5">
    <source>
        <dbReference type="ARBA" id="ARBA00023004"/>
    </source>
</evidence>
<proteinExistence type="predicted"/>
<keyword evidence="5" id="KW-0408">Iron</keyword>
<comment type="caution">
    <text evidence="9">The sequence shown here is derived from an EMBL/GenBank/DDBJ whole genome shotgun (WGS) entry which is preliminary data.</text>
</comment>
<keyword evidence="6" id="KW-0411">Iron-sulfur</keyword>
<keyword evidence="10" id="KW-1185">Reference proteome</keyword>
<sequence>MQDPIQLICIECNNRTSIIVGFPGETDKEFEELLKFIQDVRFDRLGAFIYSREEGTPAGLFKNQIPEKIKQERFDRIMKLQEELSRENNGEKLGKITRVLIEEKITDSNNEFIGRTYMDAPEVDGVIYVEGEKLTIGEFADVKIIDTLEYDLVGKAI</sequence>
<dbReference type="EMBL" id="JYNY01000197">
    <property type="protein sequence ID" value="KJJ85276.1"/>
    <property type="molecule type" value="Genomic_DNA"/>
</dbReference>
<dbReference type="PATRIC" id="fig|1609969.3.peg.952"/>
<evidence type="ECO:0000256" key="6">
    <source>
        <dbReference type="ARBA" id="ARBA00023014"/>
    </source>
</evidence>
<evidence type="ECO:0000313" key="9">
    <source>
        <dbReference type="EMBL" id="KJJ85276.1"/>
    </source>
</evidence>
<dbReference type="Proteomes" id="UP000033428">
    <property type="component" value="Unassembled WGS sequence"/>
</dbReference>
<dbReference type="AlphaFoldDB" id="A0A0F0CUR5"/>
<evidence type="ECO:0000256" key="4">
    <source>
        <dbReference type="ARBA" id="ARBA00022723"/>
    </source>
</evidence>
<dbReference type="InterPro" id="IPR007197">
    <property type="entry name" value="rSAM"/>
</dbReference>
<dbReference type="SUPFAM" id="SSF102114">
    <property type="entry name" value="Radical SAM enzymes"/>
    <property type="match status" value="1"/>
</dbReference>
<name>A0A0F0CUR5_9BACT</name>
<gene>
    <name evidence="9" type="ORF">OMAG_000886</name>
</gene>
<evidence type="ECO:0000313" key="10">
    <source>
        <dbReference type="Proteomes" id="UP000033428"/>
    </source>
</evidence>
<evidence type="ECO:0000256" key="1">
    <source>
        <dbReference type="ARBA" id="ARBA00022485"/>
    </source>
</evidence>
<dbReference type="GO" id="GO:0005829">
    <property type="term" value="C:cytosol"/>
    <property type="evidence" value="ECO:0007669"/>
    <property type="project" value="TreeGrafter"/>
</dbReference>
<evidence type="ECO:0000259" key="8">
    <source>
        <dbReference type="PROSITE" id="PS51918"/>
    </source>
</evidence>
<protein>
    <submittedName>
        <fullName evidence="9">MiaB-like tRNA modifying enzyme YliG</fullName>
    </submittedName>
</protein>
<dbReference type="InterPro" id="IPR023404">
    <property type="entry name" value="rSAM_horseshoe"/>
</dbReference>
<keyword evidence="2" id="KW-0808">Transferase</keyword>
<dbReference type="PROSITE" id="PS50926">
    <property type="entry name" value="TRAM"/>
    <property type="match status" value="1"/>
</dbReference>
<feature type="domain" description="TRAM" evidence="7">
    <location>
        <begin position="90"/>
        <end position="157"/>
    </location>
</feature>
<organism evidence="9 10">
    <name type="scientific">Candidatus Omnitrophus magneticus</name>
    <dbReference type="NCBI Taxonomy" id="1609969"/>
    <lineage>
        <taxon>Bacteria</taxon>
        <taxon>Pseudomonadati</taxon>
        <taxon>Candidatus Omnitrophota</taxon>
        <taxon>Candidatus Omnitrophus</taxon>
    </lineage>
</organism>